<comment type="caution">
    <text evidence="1">The sequence shown here is derived from an EMBL/GenBank/DDBJ whole genome shotgun (WGS) entry which is preliminary data.</text>
</comment>
<dbReference type="Proteomes" id="UP000829398">
    <property type="component" value="Chromosome 2"/>
</dbReference>
<organism evidence="1 2">
    <name type="scientific">Citrus sinensis</name>
    <name type="common">Sweet orange</name>
    <name type="synonym">Citrus aurantium var. sinensis</name>
    <dbReference type="NCBI Taxonomy" id="2711"/>
    <lineage>
        <taxon>Eukaryota</taxon>
        <taxon>Viridiplantae</taxon>
        <taxon>Streptophyta</taxon>
        <taxon>Embryophyta</taxon>
        <taxon>Tracheophyta</taxon>
        <taxon>Spermatophyta</taxon>
        <taxon>Magnoliopsida</taxon>
        <taxon>eudicotyledons</taxon>
        <taxon>Gunneridae</taxon>
        <taxon>Pentapetalae</taxon>
        <taxon>rosids</taxon>
        <taxon>malvids</taxon>
        <taxon>Sapindales</taxon>
        <taxon>Rutaceae</taxon>
        <taxon>Aurantioideae</taxon>
        <taxon>Citrus</taxon>
    </lineage>
</organism>
<name>A0ACB8MTQ9_CITSI</name>
<protein>
    <submittedName>
        <fullName evidence="1">Uncharacterized protein</fullName>
    </submittedName>
</protein>
<gene>
    <name evidence="1" type="ORF">KPL71_002850</name>
</gene>
<proteinExistence type="predicted"/>
<reference evidence="2" key="1">
    <citation type="journal article" date="2023" name="Hortic. Res.">
        <title>A chromosome-level phased genome enabling allele-level studies in sweet orange: a case study on citrus Huanglongbing tolerance.</title>
        <authorList>
            <person name="Wu B."/>
            <person name="Yu Q."/>
            <person name="Deng Z."/>
            <person name="Duan Y."/>
            <person name="Luo F."/>
            <person name="Gmitter F. Jr."/>
        </authorList>
    </citation>
    <scope>NUCLEOTIDE SEQUENCE [LARGE SCALE GENOMIC DNA]</scope>
    <source>
        <strain evidence="2">cv. Valencia</strain>
    </source>
</reference>
<evidence type="ECO:0000313" key="2">
    <source>
        <dbReference type="Proteomes" id="UP000829398"/>
    </source>
</evidence>
<sequence length="101" mass="11714">MTAMTLLMKYLGQMPQVFENVMKEQIGIAKSKGQCEFLKWEHKQEMKSSWIVASEVMRLSPPASLAFREALIYWSTGSTHKDQNLFPNPEKFDAEDLKEKE</sequence>
<keyword evidence="2" id="KW-1185">Reference proteome</keyword>
<evidence type="ECO:0000313" key="1">
    <source>
        <dbReference type="EMBL" id="KAH9789039.1"/>
    </source>
</evidence>
<dbReference type="EMBL" id="CM039171">
    <property type="protein sequence ID" value="KAH9789039.1"/>
    <property type="molecule type" value="Genomic_DNA"/>
</dbReference>
<accession>A0ACB8MTQ9</accession>